<gene>
    <name evidence="2" type="ORF">CEPIT_LOCUS36591</name>
</gene>
<feature type="compositionally biased region" description="Basic and acidic residues" evidence="1">
    <location>
        <begin position="1"/>
        <end position="21"/>
    </location>
</feature>
<organism evidence="2 3">
    <name type="scientific">Cuscuta epithymum</name>
    <dbReference type="NCBI Taxonomy" id="186058"/>
    <lineage>
        <taxon>Eukaryota</taxon>
        <taxon>Viridiplantae</taxon>
        <taxon>Streptophyta</taxon>
        <taxon>Embryophyta</taxon>
        <taxon>Tracheophyta</taxon>
        <taxon>Spermatophyta</taxon>
        <taxon>Magnoliopsida</taxon>
        <taxon>eudicotyledons</taxon>
        <taxon>Gunneridae</taxon>
        <taxon>Pentapetalae</taxon>
        <taxon>asterids</taxon>
        <taxon>lamiids</taxon>
        <taxon>Solanales</taxon>
        <taxon>Convolvulaceae</taxon>
        <taxon>Cuscuteae</taxon>
        <taxon>Cuscuta</taxon>
        <taxon>Cuscuta subgen. Cuscuta</taxon>
    </lineage>
</organism>
<reference evidence="2" key="1">
    <citation type="submission" date="2022-07" db="EMBL/GenBank/DDBJ databases">
        <authorList>
            <person name="Macas J."/>
            <person name="Novak P."/>
            <person name="Neumann P."/>
        </authorList>
    </citation>
    <scope>NUCLEOTIDE SEQUENCE</scope>
</reference>
<evidence type="ECO:0000256" key="1">
    <source>
        <dbReference type="SAM" id="MobiDB-lite"/>
    </source>
</evidence>
<feature type="compositionally biased region" description="Polar residues" evidence="1">
    <location>
        <begin position="22"/>
        <end position="38"/>
    </location>
</feature>
<proteinExistence type="predicted"/>
<evidence type="ECO:0000313" key="2">
    <source>
        <dbReference type="EMBL" id="CAH9138164.1"/>
    </source>
</evidence>
<protein>
    <submittedName>
        <fullName evidence="2">Uncharacterized protein</fullName>
    </submittedName>
</protein>
<comment type="caution">
    <text evidence="2">The sequence shown here is derived from an EMBL/GenBank/DDBJ whole genome shotgun (WGS) entry which is preliminary data.</text>
</comment>
<sequence>MKTNHESCSKRDQNQQERSDTLQRQTYGQSATPATPSRGNRRWLAHGEIQGTAPPPLHPNKRTQTYHRSDSGNPWTAGNGNRLIVTNAYKSRMKLSSNQMYGPISISIKDLKKDSTGTGEN</sequence>
<dbReference type="AlphaFoldDB" id="A0AAV0FR76"/>
<feature type="region of interest" description="Disordered" evidence="1">
    <location>
        <begin position="1"/>
        <end position="80"/>
    </location>
</feature>
<accession>A0AAV0FR76</accession>
<name>A0AAV0FR76_9ASTE</name>
<dbReference type="EMBL" id="CAMAPF010001005">
    <property type="protein sequence ID" value="CAH9138164.1"/>
    <property type="molecule type" value="Genomic_DNA"/>
</dbReference>
<evidence type="ECO:0000313" key="3">
    <source>
        <dbReference type="Proteomes" id="UP001152523"/>
    </source>
</evidence>
<dbReference type="Proteomes" id="UP001152523">
    <property type="component" value="Unassembled WGS sequence"/>
</dbReference>
<keyword evidence="3" id="KW-1185">Reference proteome</keyword>